<dbReference type="EnsemblMetazoa" id="SMAR010740-RA">
    <property type="protein sequence ID" value="SMAR010740-PA"/>
    <property type="gene ID" value="SMAR010740"/>
</dbReference>
<dbReference type="SUPFAM" id="SSF118215">
    <property type="entry name" value="Proton glutamate symport protein"/>
    <property type="match status" value="1"/>
</dbReference>
<dbReference type="AlphaFoldDB" id="T1JAH2"/>
<evidence type="ECO:0000313" key="9">
    <source>
        <dbReference type="Proteomes" id="UP000014500"/>
    </source>
</evidence>
<dbReference type="Proteomes" id="UP000014500">
    <property type="component" value="Unassembled WGS sequence"/>
</dbReference>
<evidence type="ECO:0000256" key="1">
    <source>
        <dbReference type="ARBA" id="ARBA00004141"/>
    </source>
</evidence>
<dbReference type="eggNOG" id="KOG3787">
    <property type="taxonomic scope" value="Eukaryota"/>
</dbReference>
<dbReference type="STRING" id="126957.T1JAH2"/>
<evidence type="ECO:0000256" key="6">
    <source>
        <dbReference type="ARBA" id="ARBA00023136"/>
    </source>
</evidence>
<evidence type="ECO:0000256" key="2">
    <source>
        <dbReference type="ARBA" id="ARBA00006148"/>
    </source>
</evidence>
<dbReference type="InterPro" id="IPR050746">
    <property type="entry name" value="DAACS"/>
</dbReference>
<comment type="subcellular location">
    <subcellularLocation>
        <location evidence="1 7">Membrane</location>
        <topology evidence="1 7">Multi-pass membrane protein</topology>
    </subcellularLocation>
</comment>
<dbReference type="GO" id="GO:0005886">
    <property type="term" value="C:plasma membrane"/>
    <property type="evidence" value="ECO:0007669"/>
    <property type="project" value="TreeGrafter"/>
</dbReference>
<evidence type="ECO:0000256" key="7">
    <source>
        <dbReference type="RuleBase" id="RU361216"/>
    </source>
</evidence>
<dbReference type="PRINTS" id="PR00173">
    <property type="entry name" value="EDTRNSPORT"/>
</dbReference>
<feature type="transmembrane region" description="Helical" evidence="7">
    <location>
        <begin position="304"/>
        <end position="326"/>
    </location>
</feature>
<keyword evidence="5 7" id="KW-1133">Transmembrane helix</keyword>
<feature type="transmembrane region" description="Helical" evidence="7">
    <location>
        <begin position="338"/>
        <end position="364"/>
    </location>
</feature>
<evidence type="ECO:0000256" key="4">
    <source>
        <dbReference type="ARBA" id="ARBA00022692"/>
    </source>
</evidence>
<dbReference type="Pfam" id="PF00375">
    <property type="entry name" value="SDF"/>
    <property type="match status" value="1"/>
</dbReference>
<dbReference type="GO" id="GO:0015175">
    <property type="term" value="F:neutral L-amino acid transmembrane transporter activity"/>
    <property type="evidence" value="ECO:0007669"/>
    <property type="project" value="TreeGrafter"/>
</dbReference>
<dbReference type="InterPro" id="IPR001991">
    <property type="entry name" value="Na-dicarboxylate_symporter"/>
</dbReference>
<dbReference type="HOGENOM" id="CLU_019375_3_2_1"/>
<protein>
    <recommendedName>
        <fullName evidence="7">Amino acid transporter</fullName>
    </recommendedName>
</protein>
<sequence>MATAAVNEDEPKPTNIGKKLKSFFTFSKKKLDPDREAEAEKELAKLGAERLYASSQSIIMEAEYAPEDKRPGWKKYLKINLTIVAVVLALVVSVLLRLREKPYTKREVMYLGFVGVIYLRILQGLAAPLLVVSVLSSLSKLNLRMAGLIGIRALVYFLITTSIAISIGIALTYLIAPGRYFVASDEKLKQQVRDTTVNDAIMDLLRNAIPSNLIQALLTVDRTDLIKPEQKYINRTFGNITILVPVTLPPKLDWDFTVDPTVNGTNFLGLIFSAIIISLFLGLKSRDDTIVIELVDNLNDILLLVLRASLWLTPPGVFFLVVGKIVEIKNWSVFFQQVGLYSLTVLVGLSLHLLIALPIIYTVFTRRLPFTYFFNLTEAMLTAFATSSSLATLPVTLDCVERKNKIPVVVARFVVTLGATINMDGTALYEAAAPLFIAQVRKIEVPFLELLLMSLTALLASIGAAGIPQAGLVIMVIVFEIIGINPEDISYIIMVDWLLDRFRTMTNITSDSVGAAVVYELSKNKLKEFQEQMDKELDESIAKKLERDNKQI</sequence>
<feature type="transmembrane region" description="Helical" evidence="7">
    <location>
        <begin position="447"/>
        <end position="467"/>
    </location>
</feature>
<accession>T1JAH2</accession>
<dbReference type="EMBL" id="JH431998">
    <property type="status" value="NOT_ANNOTATED_CDS"/>
    <property type="molecule type" value="Genomic_DNA"/>
</dbReference>
<keyword evidence="4 7" id="KW-0812">Transmembrane</keyword>
<reference evidence="8" key="2">
    <citation type="submission" date="2015-02" db="UniProtKB">
        <authorList>
            <consortium name="EnsemblMetazoa"/>
        </authorList>
    </citation>
    <scope>IDENTIFICATION</scope>
</reference>
<dbReference type="GO" id="GO:0015501">
    <property type="term" value="F:glutamate:sodium symporter activity"/>
    <property type="evidence" value="ECO:0007669"/>
    <property type="project" value="TreeGrafter"/>
</dbReference>
<keyword evidence="6 7" id="KW-0472">Membrane</keyword>
<evidence type="ECO:0000313" key="8">
    <source>
        <dbReference type="EnsemblMetazoa" id="SMAR010740-PA"/>
    </source>
</evidence>
<keyword evidence="9" id="KW-1185">Reference proteome</keyword>
<keyword evidence="7" id="KW-0769">Symport</keyword>
<reference evidence="9" key="1">
    <citation type="submission" date="2011-05" db="EMBL/GenBank/DDBJ databases">
        <authorList>
            <person name="Richards S.R."/>
            <person name="Qu J."/>
            <person name="Jiang H."/>
            <person name="Jhangiani S.N."/>
            <person name="Agravi P."/>
            <person name="Goodspeed R."/>
            <person name="Gross S."/>
            <person name="Mandapat C."/>
            <person name="Jackson L."/>
            <person name="Mathew T."/>
            <person name="Pu L."/>
            <person name="Thornton R."/>
            <person name="Saada N."/>
            <person name="Wilczek-Boney K.B."/>
            <person name="Lee S."/>
            <person name="Kovar C."/>
            <person name="Wu Y."/>
            <person name="Scherer S.E."/>
            <person name="Worley K.C."/>
            <person name="Muzny D.M."/>
            <person name="Gibbs R."/>
        </authorList>
    </citation>
    <scope>NUCLEOTIDE SEQUENCE</scope>
    <source>
        <strain evidence="9">Brora</strain>
    </source>
</reference>
<feature type="transmembrane region" description="Helical" evidence="7">
    <location>
        <begin position="264"/>
        <end position="283"/>
    </location>
</feature>
<proteinExistence type="inferred from homology"/>
<dbReference type="PANTHER" id="PTHR11958">
    <property type="entry name" value="SODIUM/DICARBOXYLATE SYMPORTER-RELATED"/>
    <property type="match status" value="1"/>
</dbReference>
<evidence type="ECO:0000256" key="3">
    <source>
        <dbReference type="ARBA" id="ARBA00022448"/>
    </source>
</evidence>
<feature type="transmembrane region" description="Helical" evidence="7">
    <location>
        <begin position="153"/>
        <end position="176"/>
    </location>
</feature>
<dbReference type="PhylomeDB" id="T1JAH2"/>
<dbReference type="PANTHER" id="PTHR11958:SF111">
    <property type="entry name" value="AMINO ACID TRANSPORTER"/>
    <property type="match status" value="1"/>
</dbReference>
<feature type="transmembrane region" description="Helical" evidence="7">
    <location>
        <begin position="473"/>
        <end position="499"/>
    </location>
</feature>
<name>T1JAH2_STRMM</name>
<organism evidence="8 9">
    <name type="scientific">Strigamia maritima</name>
    <name type="common">European centipede</name>
    <name type="synonym">Geophilus maritimus</name>
    <dbReference type="NCBI Taxonomy" id="126957"/>
    <lineage>
        <taxon>Eukaryota</taxon>
        <taxon>Metazoa</taxon>
        <taxon>Ecdysozoa</taxon>
        <taxon>Arthropoda</taxon>
        <taxon>Myriapoda</taxon>
        <taxon>Chilopoda</taxon>
        <taxon>Pleurostigmophora</taxon>
        <taxon>Geophilomorpha</taxon>
        <taxon>Linotaeniidae</taxon>
        <taxon>Strigamia</taxon>
    </lineage>
</organism>
<dbReference type="InterPro" id="IPR036458">
    <property type="entry name" value="Na:dicarbo_symporter_sf"/>
</dbReference>
<dbReference type="GO" id="GO:0005313">
    <property type="term" value="F:L-glutamate transmembrane transporter activity"/>
    <property type="evidence" value="ECO:0007669"/>
    <property type="project" value="TreeGrafter"/>
</dbReference>
<feature type="transmembrane region" description="Helical" evidence="7">
    <location>
        <begin position="79"/>
        <end position="98"/>
    </location>
</feature>
<dbReference type="Gene3D" id="1.10.3860.10">
    <property type="entry name" value="Sodium:dicarboxylate symporter"/>
    <property type="match status" value="1"/>
</dbReference>
<evidence type="ECO:0000256" key="5">
    <source>
        <dbReference type="ARBA" id="ARBA00022989"/>
    </source>
</evidence>
<comment type="similarity">
    <text evidence="2 7">Belongs to the dicarboxylate/amino acid:cation symporter (DAACS) (TC 2.A.23) family.</text>
</comment>
<keyword evidence="3 7" id="KW-0813">Transport</keyword>
<feature type="transmembrane region" description="Helical" evidence="7">
    <location>
        <begin position="110"/>
        <end position="132"/>
    </location>
</feature>